<evidence type="ECO:0000313" key="1">
    <source>
        <dbReference type="EMBL" id="AEE39274.1"/>
    </source>
</evidence>
<protein>
    <submittedName>
        <fullName evidence="1">Uncharacterized protein</fullName>
    </submittedName>
</protein>
<dbReference type="EMBL" id="HQ852250">
    <property type="protein sequence ID" value="AEE39274.1"/>
    <property type="molecule type" value="Genomic_DNA"/>
</dbReference>
<proteinExistence type="predicted"/>
<sequence length="224" mass="25825">MRKHTALEFEEKAEAWERTERAARHDFVFRNLKTYPRYDTNQRFPSCEIPCYHYNTGAGTKVCHATISKEGGNQHFVLNSLFDLEVTQIHNQAVIHDCLTQFVQYSIYKRRKKLKKSRLPTIPEERPLATSEVSKVDPEQISQISSQLTAVKADLREIKSQQSQLKTGFNQLRDSIQELLSRESEPKPIEAATAEVADQLKKQLKEVKAVLEDTKKIVRSLTPE</sequence>
<name>F5BDD6_9VIRU</name>
<organism evidence="1">
    <name type="scientific">Gooseberry vein banding associated virus</name>
    <dbReference type="NCBI Taxonomy" id="157270"/>
    <lineage>
        <taxon>Viruses</taxon>
        <taxon>Riboviria</taxon>
        <taxon>Pararnavirae</taxon>
        <taxon>Artverviricota</taxon>
        <taxon>Revtraviricetes</taxon>
        <taxon>Ortervirales</taxon>
        <taxon>Caulimoviridae</taxon>
        <taxon>Badnavirus</taxon>
        <taxon>Badnavirus venaribis</taxon>
    </lineage>
</organism>
<reference evidence="1" key="1">
    <citation type="journal article" date="2011" name="Virus Genes">
        <title>Molecular analysis of the complete genomic sequences of four isolates of Gooseberry vein banding associated virus.</title>
        <authorList>
            <person name="Xu D."/>
            <person name="Mock R."/>
            <person name="Kinard G."/>
            <person name="Li R."/>
        </authorList>
    </citation>
    <scope>NUCLEOTIDE SEQUENCE</scope>
    <source>
        <strain evidence="1">BC</strain>
    </source>
</reference>
<accession>F5BDD6</accession>